<dbReference type="InterPro" id="IPR004358">
    <property type="entry name" value="Sig_transdc_His_kin-like_C"/>
</dbReference>
<dbReference type="Proteomes" id="UP000009173">
    <property type="component" value="Chromosome"/>
</dbReference>
<dbReference type="SMART" id="SM00388">
    <property type="entry name" value="HisKA"/>
    <property type="match status" value="1"/>
</dbReference>
<proteinExistence type="predicted"/>
<dbReference type="Pfam" id="PF00512">
    <property type="entry name" value="HisKA"/>
    <property type="match status" value="1"/>
</dbReference>
<keyword evidence="9" id="KW-1133">Transmembrane helix</keyword>
<keyword evidence="8" id="KW-0902">Two-component regulatory system</keyword>
<dbReference type="AlphaFoldDB" id="A0A0H3A604"/>
<keyword evidence="3" id="KW-0597">Phosphoprotein</keyword>
<dbReference type="Gene3D" id="3.30.450.20">
    <property type="entry name" value="PAS domain"/>
    <property type="match status" value="1"/>
</dbReference>
<dbReference type="Gene3D" id="1.10.287.130">
    <property type="match status" value="1"/>
</dbReference>
<dbReference type="SUPFAM" id="SSF47384">
    <property type="entry name" value="Homodimeric domain of signal transducing histidine kinase"/>
    <property type="match status" value="1"/>
</dbReference>
<keyword evidence="6 11" id="KW-0418">Kinase</keyword>
<dbReference type="InterPro" id="IPR036097">
    <property type="entry name" value="HisK_dim/P_sf"/>
</dbReference>
<feature type="domain" description="Histidine kinase" evidence="10">
    <location>
        <begin position="354"/>
        <end position="569"/>
    </location>
</feature>
<name>A0A0H3A604_NITV4</name>
<evidence type="ECO:0000256" key="2">
    <source>
        <dbReference type="ARBA" id="ARBA00012438"/>
    </source>
</evidence>
<protein>
    <recommendedName>
        <fullName evidence="2">histidine kinase</fullName>
        <ecNumber evidence="2">2.7.13.3</ecNumber>
    </recommendedName>
</protein>
<keyword evidence="7" id="KW-0067">ATP-binding</keyword>
<dbReference type="SUPFAM" id="SSF55874">
    <property type="entry name" value="ATPase domain of HSP90 chaperone/DNA topoisomerase II/histidine kinase"/>
    <property type="match status" value="1"/>
</dbReference>
<reference evidence="12" key="1">
    <citation type="journal article" date="2009" name="Environ. Microbiol.">
        <title>Contribution of mobile genetic elements to Desulfovibrio vulgaris genome plasticity.</title>
        <authorList>
            <person name="Walker C.B."/>
            <person name="Stolyar S."/>
            <person name="Chivian D."/>
            <person name="Pinel N."/>
            <person name="Gabster J.A."/>
            <person name="Dehal P.S."/>
            <person name="He Z."/>
            <person name="Yang Z.K."/>
            <person name="Yen H.C."/>
            <person name="Zhou J."/>
            <person name="Wall J.D."/>
            <person name="Hazen T.C."/>
            <person name="Arkin A.P."/>
            <person name="Stahl D.A."/>
        </authorList>
    </citation>
    <scope>NUCLEOTIDE SEQUENCE [LARGE SCALE GENOMIC DNA]</scope>
    <source>
        <strain evidence="12">DP4</strain>
    </source>
</reference>
<accession>A0A0H3A604</accession>
<comment type="catalytic activity">
    <reaction evidence="1">
        <text>ATP + protein L-histidine = ADP + protein N-phospho-L-histidine.</text>
        <dbReference type="EC" id="2.7.13.3"/>
    </reaction>
</comment>
<evidence type="ECO:0000313" key="12">
    <source>
        <dbReference type="Proteomes" id="UP000009173"/>
    </source>
</evidence>
<dbReference type="InterPro" id="IPR003661">
    <property type="entry name" value="HisK_dim/P_dom"/>
</dbReference>
<keyword evidence="9" id="KW-0472">Membrane</keyword>
<dbReference type="InterPro" id="IPR005467">
    <property type="entry name" value="His_kinase_dom"/>
</dbReference>
<dbReference type="RefSeq" id="WP_010940221.1">
    <property type="nucleotide sequence ID" value="NC_008751.1"/>
</dbReference>
<gene>
    <name evidence="11" type="ordered locus">Dvul_0408</name>
</gene>
<dbReference type="InterPro" id="IPR036890">
    <property type="entry name" value="HATPase_C_sf"/>
</dbReference>
<evidence type="ECO:0000256" key="9">
    <source>
        <dbReference type="SAM" id="Phobius"/>
    </source>
</evidence>
<dbReference type="InterPro" id="IPR003594">
    <property type="entry name" value="HATPase_dom"/>
</dbReference>
<feature type="transmembrane region" description="Helical" evidence="9">
    <location>
        <begin position="34"/>
        <end position="54"/>
    </location>
</feature>
<evidence type="ECO:0000313" key="11">
    <source>
        <dbReference type="EMBL" id="ABM27431.1"/>
    </source>
</evidence>
<dbReference type="KEGG" id="dvl:Dvul_0408"/>
<dbReference type="PANTHER" id="PTHR43065">
    <property type="entry name" value="SENSOR HISTIDINE KINASE"/>
    <property type="match status" value="1"/>
</dbReference>
<organism evidence="11 12">
    <name type="scientific">Nitratidesulfovibrio vulgaris (strain DP4)</name>
    <name type="common">Desulfovibrio vulgaris</name>
    <dbReference type="NCBI Taxonomy" id="391774"/>
    <lineage>
        <taxon>Bacteria</taxon>
        <taxon>Pseudomonadati</taxon>
        <taxon>Thermodesulfobacteriota</taxon>
        <taxon>Desulfovibrionia</taxon>
        <taxon>Desulfovibrionales</taxon>
        <taxon>Desulfovibrionaceae</taxon>
        <taxon>Nitratidesulfovibrio</taxon>
    </lineage>
</organism>
<dbReference type="GO" id="GO:0000155">
    <property type="term" value="F:phosphorelay sensor kinase activity"/>
    <property type="evidence" value="ECO:0007669"/>
    <property type="project" value="InterPro"/>
</dbReference>
<evidence type="ECO:0000256" key="4">
    <source>
        <dbReference type="ARBA" id="ARBA00022679"/>
    </source>
</evidence>
<dbReference type="SMART" id="SM00387">
    <property type="entry name" value="HATPase_c"/>
    <property type="match status" value="1"/>
</dbReference>
<evidence type="ECO:0000259" key="10">
    <source>
        <dbReference type="PROSITE" id="PS50109"/>
    </source>
</evidence>
<evidence type="ECO:0000256" key="3">
    <source>
        <dbReference type="ARBA" id="ARBA00022553"/>
    </source>
</evidence>
<evidence type="ECO:0000256" key="1">
    <source>
        <dbReference type="ARBA" id="ARBA00000085"/>
    </source>
</evidence>
<evidence type="ECO:0000256" key="5">
    <source>
        <dbReference type="ARBA" id="ARBA00022741"/>
    </source>
</evidence>
<keyword evidence="9" id="KW-0812">Transmembrane</keyword>
<dbReference type="SMR" id="A0A0H3A604"/>
<dbReference type="EC" id="2.7.13.3" evidence="2"/>
<evidence type="ECO:0000256" key="7">
    <source>
        <dbReference type="ARBA" id="ARBA00022840"/>
    </source>
</evidence>
<dbReference type="GO" id="GO:0005524">
    <property type="term" value="F:ATP binding"/>
    <property type="evidence" value="ECO:0007669"/>
    <property type="project" value="UniProtKB-KW"/>
</dbReference>
<keyword evidence="4" id="KW-0808">Transferase</keyword>
<sequence>MKNPLGTMLSRLRSVFDVPDEIAPERYRMLRRKITLLMTAVSVLPLLILTAVSYHQYQSTLTREIVTPVRALVNKTRHSFELFLAERSSTVSLLAKTYSMAELSDEKNLNRIFLALKGEFPGFVDLGVIDGRGVQVGYVGPYDVRGKNYSEADWYNRTRVKGVYISDVFMGFRRFPHIAIAVQRMNPDGSSWMLRATIETTQFDRLIASMGLDPESDAFLINTAGVLQTNSRFYGNVLDVMPMPVPHLSYEPSIIDTEDPEGRQIFLSSAFLQNADFAIVAVKPKTEILRPWTSLRSDLLIFVAFSVALIISAAFGFTDMLVRRMRDSDERRIAAFVQIEHTQKLSSIGRLAAGVAHEINNPLAIINEKAGLAADLIALSQDFPQKERFSAIVEAISRSVDRCRSITHRLLGFSRRMDATYEQLDVNGILKETMSFLEQEAVHRSITIGTSLDAGLPRITSDRGQLQQVFLNIINNAFAAVQDGGSVTLTTFAADGGMVGVSIQDNGKGMSEEVQRHIFEPFFTTKKTAGTGLGMFITYGIIKRLGGEIGINSREGVGTTVTVYLPQDAPAPQSLEN</sequence>
<dbReference type="Gene3D" id="3.30.565.10">
    <property type="entry name" value="Histidine kinase-like ATPase, C-terminal domain"/>
    <property type="match status" value="1"/>
</dbReference>
<dbReference type="CDD" id="cd00082">
    <property type="entry name" value="HisKA"/>
    <property type="match status" value="1"/>
</dbReference>
<dbReference type="Pfam" id="PF02518">
    <property type="entry name" value="HATPase_c"/>
    <property type="match status" value="1"/>
</dbReference>
<dbReference type="PROSITE" id="PS50109">
    <property type="entry name" value="HIS_KIN"/>
    <property type="match status" value="1"/>
</dbReference>
<keyword evidence="5" id="KW-0547">Nucleotide-binding</keyword>
<dbReference type="HOGENOM" id="CLU_023166_1_0_7"/>
<dbReference type="EMBL" id="CP000527">
    <property type="protein sequence ID" value="ABM27431.1"/>
    <property type="molecule type" value="Genomic_DNA"/>
</dbReference>
<dbReference type="PANTHER" id="PTHR43065:SF46">
    <property type="entry name" value="C4-DICARBOXYLATE TRANSPORT SENSOR PROTEIN DCTB"/>
    <property type="match status" value="1"/>
</dbReference>
<dbReference type="PRINTS" id="PR00344">
    <property type="entry name" value="BCTRLSENSOR"/>
</dbReference>
<feature type="transmembrane region" description="Helical" evidence="9">
    <location>
        <begin position="299"/>
        <end position="322"/>
    </location>
</feature>
<evidence type="ECO:0000256" key="8">
    <source>
        <dbReference type="ARBA" id="ARBA00023012"/>
    </source>
</evidence>
<evidence type="ECO:0000256" key="6">
    <source>
        <dbReference type="ARBA" id="ARBA00022777"/>
    </source>
</evidence>